<sequence>MPERTTEYEYDADGKLVRSREWVESAWDERQQALMLAYAEWEAARCPVCGGDPAECQDPLADKDNPRGKWVYWPKLPKVCHVGTAARLYNQKPDDKRALIPQVVKQRRGEPAPRLDW</sequence>
<dbReference type="AlphaFoldDB" id="A0A6V8KFG8"/>
<protein>
    <submittedName>
        <fullName evidence="1">Uncharacterized protein</fullName>
    </submittedName>
</protein>
<comment type="caution">
    <text evidence="1">The sequence shown here is derived from an EMBL/GenBank/DDBJ whole genome shotgun (WGS) entry which is preliminary data.</text>
</comment>
<keyword evidence="2" id="KW-1185">Reference proteome</keyword>
<dbReference type="RefSeq" id="WP_173057007.1">
    <property type="nucleotide sequence ID" value="NZ_BAABGO010000001.1"/>
</dbReference>
<dbReference type="Proteomes" id="UP000482800">
    <property type="component" value="Unassembled WGS sequence"/>
</dbReference>
<gene>
    <name evidence="1" type="ORF">Phou_036550</name>
</gene>
<organism evidence="1 2">
    <name type="scientific">Phytohabitans houttuyneae</name>
    <dbReference type="NCBI Taxonomy" id="1076126"/>
    <lineage>
        <taxon>Bacteria</taxon>
        <taxon>Bacillati</taxon>
        <taxon>Actinomycetota</taxon>
        <taxon>Actinomycetes</taxon>
        <taxon>Micromonosporales</taxon>
        <taxon>Micromonosporaceae</taxon>
    </lineage>
</organism>
<proteinExistence type="predicted"/>
<reference evidence="1 2" key="2">
    <citation type="submission" date="2020-03" db="EMBL/GenBank/DDBJ databases">
        <authorList>
            <person name="Ichikawa N."/>
            <person name="Kimura A."/>
            <person name="Kitahashi Y."/>
            <person name="Uohara A."/>
        </authorList>
    </citation>
    <scope>NUCLEOTIDE SEQUENCE [LARGE SCALE GENOMIC DNA]</scope>
    <source>
        <strain evidence="1 2">NBRC 108639</strain>
    </source>
</reference>
<evidence type="ECO:0000313" key="2">
    <source>
        <dbReference type="Proteomes" id="UP000482800"/>
    </source>
</evidence>
<evidence type="ECO:0000313" key="1">
    <source>
        <dbReference type="EMBL" id="GFJ79475.1"/>
    </source>
</evidence>
<name>A0A6V8KFG8_9ACTN</name>
<dbReference type="EMBL" id="BLPF01000001">
    <property type="protein sequence ID" value="GFJ79475.1"/>
    <property type="molecule type" value="Genomic_DNA"/>
</dbReference>
<reference evidence="1 2" key="1">
    <citation type="submission" date="2020-03" db="EMBL/GenBank/DDBJ databases">
        <title>Whole genome shotgun sequence of Phytohabitans houttuyneae NBRC 108639.</title>
        <authorList>
            <person name="Komaki H."/>
            <person name="Tamura T."/>
        </authorList>
    </citation>
    <scope>NUCLEOTIDE SEQUENCE [LARGE SCALE GENOMIC DNA]</scope>
    <source>
        <strain evidence="1 2">NBRC 108639</strain>
    </source>
</reference>
<accession>A0A6V8KFG8</accession>